<gene>
    <name evidence="5" type="ORF">SAMN04488129_10646</name>
</gene>
<dbReference type="PANTHER" id="PTHR43630">
    <property type="entry name" value="POLY-BETA-1,6-N-ACETYL-D-GLUCOSAMINE SYNTHASE"/>
    <property type="match status" value="1"/>
</dbReference>
<name>A0A1H7LSI4_9GAMM</name>
<feature type="transmembrane region" description="Helical" evidence="4">
    <location>
        <begin position="312"/>
        <end position="330"/>
    </location>
</feature>
<proteinExistence type="inferred from homology"/>
<reference evidence="6" key="1">
    <citation type="submission" date="2016-10" db="EMBL/GenBank/DDBJ databases">
        <authorList>
            <person name="Varghese N."/>
            <person name="Submissions S."/>
        </authorList>
    </citation>
    <scope>NUCLEOTIDE SEQUENCE [LARGE SCALE GENOMIC DNA]</scope>
    <source>
        <strain evidence="6">CGMCC 1.9150</strain>
    </source>
</reference>
<feature type="transmembrane region" description="Helical" evidence="4">
    <location>
        <begin position="202"/>
        <end position="219"/>
    </location>
</feature>
<keyword evidence="2" id="KW-0328">Glycosyltransferase</keyword>
<keyword evidence="4" id="KW-0472">Membrane</keyword>
<dbReference type="STRING" id="650850.SAMN04488129_10646"/>
<keyword evidence="4" id="KW-0812">Transmembrane</keyword>
<dbReference type="Pfam" id="PF13641">
    <property type="entry name" value="Glyco_tranf_2_3"/>
    <property type="match status" value="1"/>
</dbReference>
<organism evidence="5 6">
    <name type="scientific">Halomonas daqiaonensis</name>
    <dbReference type="NCBI Taxonomy" id="650850"/>
    <lineage>
        <taxon>Bacteria</taxon>
        <taxon>Pseudomonadati</taxon>
        <taxon>Pseudomonadota</taxon>
        <taxon>Gammaproteobacteria</taxon>
        <taxon>Oceanospirillales</taxon>
        <taxon>Halomonadaceae</taxon>
        <taxon>Halomonas</taxon>
    </lineage>
</organism>
<evidence type="ECO:0000313" key="5">
    <source>
        <dbReference type="EMBL" id="SEL01327.1"/>
    </source>
</evidence>
<dbReference type="InterPro" id="IPR029044">
    <property type="entry name" value="Nucleotide-diphossugar_trans"/>
</dbReference>
<evidence type="ECO:0000256" key="3">
    <source>
        <dbReference type="ARBA" id="ARBA00022679"/>
    </source>
</evidence>
<keyword evidence="3 5" id="KW-0808">Transferase</keyword>
<dbReference type="RefSeq" id="WP_089711667.1">
    <property type="nucleotide sequence ID" value="NZ_FOBC01000006.1"/>
</dbReference>
<evidence type="ECO:0000313" key="6">
    <source>
        <dbReference type="Proteomes" id="UP000198807"/>
    </source>
</evidence>
<dbReference type="PANTHER" id="PTHR43630:SF1">
    <property type="entry name" value="POLY-BETA-1,6-N-ACETYL-D-GLUCOSAMINE SYNTHASE"/>
    <property type="match status" value="1"/>
</dbReference>
<feature type="transmembrane region" description="Helical" evidence="4">
    <location>
        <begin position="371"/>
        <end position="388"/>
    </location>
</feature>
<evidence type="ECO:0000256" key="4">
    <source>
        <dbReference type="SAM" id="Phobius"/>
    </source>
</evidence>
<keyword evidence="4" id="KW-1133">Transmembrane helix</keyword>
<dbReference type="GO" id="GO:0016757">
    <property type="term" value="F:glycosyltransferase activity"/>
    <property type="evidence" value="ECO:0007669"/>
    <property type="project" value="UniProtKB-KW"/>
</dbReference>
<protein>
    <submittedName>
        <fullName evidence="5">Glycosyltransferase, catalytic subunit of cellulose synthase and poly-beta-1,6-N-acetylglucosamine synthase</fullName>
    </submittedName>
</protein>
<dbReference type="Proteomes" id="UP000198807">
    <property type="component" value="Unassembled WGS sequence"/>
</dbReference>
<dbReference type="AlphaFoldDB" id="A0A1H7LSI4"/>
<keyword evidence="6" id="KW-1185">Reference proteome</keyword>
<dbReference type="EMBL" id="FOBC01000006">
    <property type="protein sequence ID" value="SEL01327.1"/>
    <property type="molecule type" value="Genomic_DNA"/>
</dbReference>
<sequence>MIESALSILYNSSWQALLAFFWYFFLLELPRYTFSTLAVGIAAIFQTQFPKTPAATSISVLLVGMDDPGGLRRSVLSLREQTHQALQVVVVEDGGGTAMSSIAQNFRDSGLIDQYIATGVRGGKAAALNLGFHYCRHETLVVMDIDTSLDRDAIDQITRRLYSSPDIGAVAGNLGVQNPRASLWTEFQSLEYFTAISMGRQFLAMFGLLTIVSGAFGAFRKSAIQQVGGWDVGPGDDSNLTLKLRRSGWSIAFEPHAWCLTAVPTRFKALHRQRLRWNRSLIRNRLRKFKHVFYPNQENFFLRDVAASLSQLFYNFVLSVSYVAYIIYLIENFGSSAVVFFIATHLLIFVAGVFEFIVGCATIGRREFFRLWPYLFGWSVFMGIIMRFNRLEAYFSELIFRKSYDDDFYPHKVRAQQDQF</sequence>
<dbReference type="CDD" id="cd06423">
    <property type="entry name" value="CESA_like"/>
    <property type="match status" value="1"/>
</dbReference>
<evidence type="ECO:0000256" key="1">
    <source>
        <dbReference type="ARBA" id="ARBA00006739"/>
    </source>
</evidence>
<dbReference type="Gene3D" id="3.90.550.10">
    <property type="entry name" value="Spore Coat Polysaccharide Biosynthesis Protein SpsA, Chain A"/>
    <property type="match status" value="1"/>
</dbReference>
<comment type="similarity">
    <text evidence="1">Belongs to the glycosyltransferase 2 family.</text>
</comment>
<accession>A0A1H7LSI4</accession>
<dbReference type="OrthoDB" id="276604at2"/>
<evidence type="ECO:0000256" key="2">
    <source>
        <dbReference type="ARBA" id="ARBA00022676"/>
    </source>
</evidence>
<feature type="transmembrane region" description="Helical" evidence="4">
    <location>
        <begin position="337"/>
        <end position="359"/>
    </location>
</feature>
<dbReference type="SUPFAM" id="SSF53448">
    <property type="entry name" value="Nucleotide-diphospho-sugar transferases"/>
    <property type="match status" value="1"/>
</dbReference>